<feature type="compositionally biased region" description="Low complexity" evidence="1">
    <location>
        <begin position="92"/>
        <end position="103"/>
    </location>
</feature>
<evidence type="ECO:0000313" key="3">
    <source>
        <dbReference type="EMBL" id="RHW24155.1"/>
    </source>
</evidence>
<organism evidence="3 4">
    <name type="scientific">Nocardioides immobilis</name>
    <dbReference type="NCBI Taxonomy" id="2049295"/>
    <lineage>
        <taxon>Bacteria</taxon>
        <taxon>Bacillati</taxon>
        <taxon>Actinomycetota</taxon>
        <taxon>Actinomycetes</taxon>
        <taxon>Propionibacteriales</taxon>
        <taxon>Nocardioidaceae</taxon>
        <taxon>Nocardioides</taxon>
    </lineage>
</organism>
<accession>A0A417XV33</accession>
<evidence type="ECO:0000256" key="2">
    <source>
        <dbReference type="SAM" id="Phobius"/>
    </source>
</evidence>
<sequence length="103" mass="11285">MEVSWSDSPLAPMATINGRLSSWARWLVAEGLVRLKGLAIIVLVATFAAWLISWLPYWLIAWMAIVDGDLVSREDYEGLWEPGAPSGGTGCRPSSPSPSWSRP</sequence>
<keyword evidence="4" id="KW-1185">Reference proteome</keyword>
<reference evidence="3 4" key="1">
    <citation type="submission" date="2018-09" db="EMBL/GenBank/DDBJ databases">
        <title>Genome sequencing of Nocardioides immobilis CCTCC AB 2017083 for comparison to Nocardioides silvaticus.</title>
        <authorList>
            <person name="Li C."/>
            <person name="Wang G."/>
        </authorList>
    </citation>
    <scope>NUCLEOTIDE SEQUENCE [LARGE SCALE GENOMIC DNA]</scope>
    <source>
        <strain evidence="3 4">CCTCC AB 2017083</strain>
    </source>
</reference>
<dbReference type="AlphaFoldDB" id="A0A417XV33"/>
<protein>
    <submittedName>
        <fullName evidence="3">Uncharacterized protein</fullName>
    </submittedName>
</protein>
<feature type="transmembrane region" description="Helical" evidence="2">
    <location>
        <begin position="37"/>
        <end position="60"/>
    </location>
</feature>
<dbReference type="EMBL" id="QXGH01000035">
    <property type="protein sequence ID" value="RHW24155.1"/>
    <property type="molecule type" value="Genomic_DNA"/>
</dbReference>
<keyword evidence="2" id="KW-0812">Transmembrane</keyword>
<comment type="caution">
    <text evidence="3">The sequence shown here is derived from an EMBL/GenBank/DDBJ whole genome shotgun (WGS) entry which is preliminary data.</text>
</comment>
<evidence type="ECO:0000313" key="4">
    <source>
        <dbReference type="Proteomes" id="UP000283644"/>
    </source>
</evidence>
<proteinExistence type="predicted"/>
<feature type="region of interest" description="Disordered" evidence="1">
    <location>
        <begin position="81"/>
        <end position="103"/>
    </location>
</feature>
<evidence type="ECO:0000256" key="1">
    <source>
        <dbReference type="SAM" id="MobiDB-lite"/>
    </source>
</evidence>
<keyword evidence="2" id="KW-0472">Membrane</keyword>
<name>A0A417XV33_9ACTN</name>
<gene>
    <name evidence="3" type="ORF">D0Z08_25895</name>
</gene>
<keyword evidence="2" id="KW-1133">Transmembrane helix</keyword>
<dbReference type="Proteomes" id="UP000283644">
    <property type="component" value="Unassembled WGS sequence"/>
</dbReference>